<accession>A0ABV6LPJ0</accession>
<dbReference type="RefSeq" id="WP_377348196.1">
    <property type="nucleotide sequence ID" value="NZ_JBHLTP010000010.1"/>
</dbReference>
<dbReference type="Proteomes" id="UP001589836">
    <property type="component" value="Unassembled WGS sequence"/>
</dbReference>
<gene>
    <name evidence="2" type="ORF">ACFFGV_12205</name>
</gene>
<feature type="repeat" description="TPR" evidence="1">
    <location>
        <begin position="397"/>
        <end position="430"/>
    </location>
</feature>
<dbReference type="EMBL" id="JBHLTP010000010">
    <property type="protein sequence ID" value="MFC0524330.1"/>
    <property type="molecule type" value="Genomic_DNA"/>
</dbReference>
<evidence type="ECO:0000313" key="2">
    <source>
        <dbReference type="EMBL" id="MFC0524330.1"/>
    </source>
</evidence>
<proteinExistence type="predicted"/>
<evidence type="ECO:0000256" key="1">
    <source>
        <dbReference type="PROSITE-ProRule" id="PRU00339"/>
    </source>
</evidence>
<dbReference type="PROSITE" id="PS50005">
    <property type="entry name" value="TPR"/>
    <property type="match status" value="1"/>
</dbReference>
<evidence type="ECO:0008006" key="4">
    <source>
        <dbReference type="Google" id="ProtNLM"/>
    </source>
</evidence>
<sequence length="465" mass="54738">MSQTKLSVKDHKHTYTYEIKRMTMYQQSKIIELTDEQNETFYMFYYKNKYLNIVKAKPFKPDSHIANAYQHGITFPSPHPFIDATLAASDVYKKHRFNDLFPRLQKQFSNQETTVIATFFESFIKKEQLVRFIKTLFYDDRRSGKMFACYRMYRILETFAPTHSWVRSLAGELEFKKFSPLYEKLDPSLWDKDPFFMENTLWQELSDENKYNQLIAFLQRQGRWLEELAVCIKRVEIEPAGSSYPLLTDKLRVHFSGDAYTTVLEDLYSRIPASPPLQSDLLEQYLSQDAPEKALKLIATHDLTLEEKQLQQFNTIVDHIDLASGSLSLEELNHVIASLFTVIPNQARTLLEKAIRILMTDHDLSYIKDWLDPLATIPEAQEVVQQIERMQAFQDDPNHQLQLGELYYTFNQLNQAIECFSFEMELNEHNPKPVQWLSKLYNELGMKQEAKAYQKLYVDMVENAQ</sequence>
<dbReference type="InterPro" id="IPR011990">
    <property type="entry name" value="TPR-like_helical_dom_sf"/>
</dbReference>
<dbReference type="InterPro" id="IPR019734">
    <property type="entry name" value="TPR_rpt"/>
</dbReference>
<keyword evidence="3" id="KW-1185">Reference proteome</keyword>
<comment type="caution">
    <text evidence="2">The sequence shown here is derived from an EMBL/GenBank/DDBJ whole genome shotgun (WGS) entry which is preliminary data.</text>
</comment>
<name>A0ABV6LPJ0_9BACI</name>
<keyword evidence="1" id="KW-0802">TPR repeat</keyword>
<evidence type="ECO:0000313" key="3">
    <source>
        <dbReference type="Proteomes" id="UP001589836"/>
    </source>
</evidence>
<protein>
    <recommendedName>
        <fullName evidence="4">Tetratricopeptide repeat protein</fullName>
    </recommendedName>
</protein>
<dbReference type="Gene3D" id="1.25.40.10">
    <property type="entry name" value="Tetratricopeptide repeat domain"/>
    <property type="match status" value="1"/>
</dbReference>
<reference evidence="2 3" key="1">
    <citation type="submission" date="2024-09" db="EMBL/GenBank/DDBJ databases">
        <authorList>
            <person name="Sun Q."/>
            <person name="Mori K."/>
        </authorList>
    </citation>
    <scope>NUCLEOTIDE SEQUENCE [LARGE SCALE GENOMIC DNA]</scope>
    <source>
        <strain evidence="2 3">NCAIM B.02529</strain>
    </source>
</reference>
<organism evidence="2 3">
    <name type="scientific">Pontibacillus salicampi</name>
    <dbReference type="NCBI Taxonomy" id="1449801"/>
    <lineage>
        <taxon>Bacteria</taxon>
        <taxon>Bacillati</taxon>
        <taxon>Bacillota</taxon>
        <taxon>Bacilli</taxon>
        <taxon>Bacillales</taxon>
        <taxon>Bacillaceae</taxon>
        <taxon>Pontibacillus</taxon>
    </lineage>
</organism>
<dbReference type="SUPFAM" id="SSF48452">
    <property type="entry name" value="TPR-like"/>
    <property type="match status" value="1"/>
</dbReference>